<evidence type="ECO:0000259" key="14">
    <source>
        <dbReference type="PROSITE" id="PS52004"/>
    </source>
</evidence>
<keyword evidence="16" id="KW-1185">Reference proteome</keyword>
<name>B8I8K7_RUMCH</name>
<dbReference type="GO" id="GO:0006633">
    <property type="term" value="P:fatty acid biosynthetic process"/>
    <property type="evidence" value="ECO:0007669"/>
    <property type="project" value="InterPro"/>
</dbReference>
<proteinExistence type="inferred from homology"/>
<evidence type="ECO:0000256" key="7">
    <source>
        <dbReference type="ARBA" id="ARBA00022692"/>
    </source>
</evidence>
<evidence type="ECO:0000256" key="13">
    <source>
        <dbReference type="RuleBase" id="RU003694"/>
    </source>
</evidence>
<keyword evidence="5" id="KW-0997">Cell inner membrane</keyword>
<evidence type="ECO:0000313" key="16">
    <source>
        <dbReference type="Proteomes" id="UP000001349"/>
    </source>
</evidence>
<comment type="subcellular location">
    <subcellularLocation>
        <location evidence="1">Cell inner membrane</location>
    </subcellularLocation>
</comment>
<dbReference type="PANTHER" id="PTHR11712">
    <property type="entry name" value="POLYKETIDE SYNTHASE-RELATED"/>
    <property type="match status" value="1"/>
</dbReference>
<dbReference type="Pfam" id="PF00109">
    <property type="entry name" value="ketoacyl-synt"/>
    <property type="match status" value="1"/>
</dbReference>
<dbReference type="InterPro" id="IPR020841">
    <property type="entry name" value="PKS_Beta-ketoAc_synthase_dom"/>
</dbReference>
<dbReference type="Pfam" id="PF02801">
    <property type="entry name" value="Ketoacyl-synt_C"/>
    <property type="match status" value="1"/>
</dbReference>
<evidence type="ECO:0000256" key="6">
    <source>
        <dbReference type="ARBA" id="ARBA00022679"/>
    </source>
</evidence>
<evidence type="ECO:0000256" key="1">
    <source>
        <dbReference type="ARBA" id="ARBA00004533"/>
    </source>
</evidence>
<dbReference type="Proteomes" id="UP000001349">
    <property type="component" value="Chromosome"/>
</dbReference>
<organism evidence="15 16">
    <name type="scientific">Ruminiclostridium cellulolyticum (strain ATCC 35319 / DSM 5812 / JCM 6584 / H10)</name>
    <name type="common">Clostridium cellulolyticum</name>
    <dbReference type="NCBI Taxonomy" id="394503"/>
    <lineage>
        <taxon>Bacteria</taxon>
        <taxon>Bacillati</taxon>
        <taxon>Bacillota</taxon>
        <taxon>Clostridia</taxon>
        <taxon>Eubacteriales</taxon>
        <taxon>Oscillospiraceae</taxon>
        <taxon>Ruminiclostridium</taxon>
    </lineage>
</organism>
<comment type="function">
    <text evidence="10">Proposed to synthesize NOD factor fatty acyl chain. Involved in the synthesis of a highly unsaturated fatty acid moiety, which forms part of a lipo-oligosaccharide that is responsible for host specificity.</text>
</comment>
<dbReference type="Gene3D" id="3.40.47.10">
    <property type="match status" value="1"/>
</dbReference>
<comment type="similarity">
    <text evidence="2 13">Belongs to the thiolase-like superfamily. Beta-ketoacyl-ACP synthases family.</text>
</comment>
<dbReference type="InterPro" id="IPR014030">
    <property type="entry name" value="Ketoacyl_synth_N"/>
</dbReference>
<dbReference type="InterPro" id="IPR018201">
    <property type="entry name" value="Ketoacyl_synth_AS"/>
</dbReference>
<keyword evidence="6 13" id="KW-0808">Transferase</keyword>
<evidence type="ECO:0000256" key="10">
    <source>
        <dbReference type="ARBA" id="ARBA00037576"/>
    </source>
</evidence>
<dbReference type="OrthoDB" id="9765680at2"/>
<evidence type="ECO:0000256" key="2">
    <source>
        <dbReference type="ARBA" id="ARBA00008467"/>
    </source>
</evidence>
<dbReference type="PROSITE" id="PS52004">
    <property type="entry name" value="KS3_2"/>
    <property type="match status" value="1"/>
</dbReference>
<dbReference type="GO" id="GO:0004315">
    <property type="term" value="F:3-oxoacyl-[acyl-carrier-protein] synthase activity"/>
    <property type="evidence" value="ECO:0007669"/>
    <property type="project" value="InterPro"/>
</dbReference>
<reference evidence="15 16" key="1">
    <citation type="submission" date="2009-01" db="EMBL/GenBank/DDBJ databases">
        <title>Complete sequence of Clostridium cellulolyticum H10.</title>
        <authorList>
            <consortium name="US DOE Joint Genome Institute"/>
            <person name="Lucas S."/>
            <person name="Copeland A."/>
            <person name="Lapidus A."/>
            <person name="Glavina del Rio T."/>
            <person name="Dalin E."/>
            <person name="Tice H."/>
            <person name="Bruce D."/>
            <person name="Goodwin L."/>
            <person name="Pitluck S."/>
            <person name="Chertkov O."/>
            <person name="Saunders E."/>
            <person name="Brettin T."/>
            <person name="Detter J.C."/>
            <person name="Han C."/>
            <person name="Larimer F."/>
            <person name="Land M."/>
            <person name="Hauser L."/>
            <person name="Kyrpides N."/>
            <person name="Ivanova N."/>
            <person name="Zhou J."/>
            <person name="Richardson P."/>
        </authorList>
    </citation>
    <scope>NUCLEOTIDE SEQUENCE [LARGE SCALE GENOMIC DNA]</scope>
    <source>
        <strain evidence="16">ATCC 35319 / DSM 5812 / JCM 6584 / H10</strain>
    </source>
</reference>
<dbReference type="STRING" id="394503.Ccel_0868"/>
<dbReference type="HOGENOM" id="CLU_000022_69_2_9"/>
<dbReference type="InterPro" id="IPR014031">
    <property type="entry name" value="Ketoacyl_synth_C"/>
</dbReference>
<evidence type="ECO:0000256" key="12">
    <source>
        <dbReference type="ARBA" id="ARBA00041756"/>
    </source>
</evidence>
<dbReference type="SUPFAM" id="SSF53901">
    <property type="entry name" value="Thiolase-like"/>
    <property type="match status" value="2"/>
</dbReference>
<dbReference type="InterPro" id="IPR000794">
    <property type="entry name" value="Beta-ketoacyl_synthase"/>
</dbReference>
<accession>B8I8K7</accession>
<dbReference type="InterPro" id="IPR016039">
    <property type="entry name" value="Thiolase-like"/>
</dbReference>
<keyword evidence="9" id="KW-0472">Membrane</keyword>
<dbReference type="SMART" id="SM00825">
    <property type="entry name" value="PKS_KS"/>
    <property type="match status" value="1"/>
</dbReference>
<sequence length="431" mass="47519">MREVVVTGMGAVTPFGFGVDVLWKALLSGENAIRYLDSRIYQGDIVKIGAPLPELDFRHSFIHEDYFEMVKNEDNNLRLFFLAVLEAIGKSGIDPRNLNDTGRIGVFIADRYNSPIQYLDDFAPLLLKAKDDKNQINEKVFFSLLGNYNQLKHYRNYNTSESINHFVSRFYNIEGPQLSIGTACASSNTAIGEAVHKIINNKLDMAIVGGAYNLDLSAMIGFSRIEALTTNPDPDTACRPFDLNRNGFVMGAGCGILVLESLESAKNRKCDILAKVLGFGSYTDAYRSTDPDPTATAATMSIQSALKMAKVDISEIDYINAHGTSTKMNDYTETIAIKNVFGEYAKKIPVSSTKSMIGHSIMAAAAIEAIICIKSIQDNVIHPTRNYKQMDLNMDLDYVPNELREAKVRKALSNSFGFGGINTSVVFSSVS</sequence>
<keyword evidence="8" id="KW-1133">Transmembrane helix</keyword>
<keyword evidence="7" id="KW-0812">Transmembrane</keyword>
<dbReference type="GO" id="GO:0005886">
    <property type="term" value="C:plasma membrane"/>
    <property type="evidence" value="ECO:0007669"/>
    <property type="project" value="UniProtKB-SubCell"/>
</dbReference>
<evidence type="ECO:0000256" key="3">
    <source>
        <dbReference type="ARBA" id="ARBA00022458"/>
    </source>
</evidence>
<dbReference type="AlphaFoldDB" id="B8I8K7"/>
<dbReference type="eggNOG" id="COG0304">
    <property type="taxonomic scope" value="Bacteria"/>
</dbReference>
<gene>
    <name evidence="15" type="ordered locus">Ccel_0868</name>
</gene>
<dbReference type="CDD" id="cd00834">
    <property type="entry name" value="KAS_I_II"/>
    <property type="match status" value="1"/>
</dbReference>
<dbReference type="PROSITE" id="PS00606">
    <property type="entry name" value="KS3_1"/>
    <property type="match status" value="1"/>
</dbReference>
<evidence type="ECO:0000256" key="9">
    <source>
        <dbReference type="ARBA" id="ARBA00023136"/>
    </source>
</evidence>
<keyword evidence="3" id="KW-0536">Nodulation</keyword>
<keyword evidence="4" id="KW-1003">Cell membrane</keyword>
<dbReference type="EMBL" id="CP001348">
    <property type="protein sequence ID" value="ACL75240.1"/>
    <property type="molecule type" value="Genomic_DNA"/>
</dbReference>
<evidence type="ECO:0000256" key="5">
    <source>
        <dbReference type="ARBA" id="ARBA00022519"/>
    </source>
</evidence>
<evidence type="ECO:0000256" key="4">
    <source>
        <dbReference type="ARBA" id="ARBA00022475"/>
    </source>
</evidence>
<dbReference type="PANTHER" id="PTHR11712:SF352">
    <property type="entry name" value="3-OXOACYL-[ACYL-CARRIER-PROTEIN] SYNTHASE"/>
    <property type="match status" value="1"/>
</dbReference>
<evidence type="ECO:0000256" key="8">
    <source>
        <dbReference type="ARBA" id="ARBA00022989"/>
    </source>
</evidence>
<feature type="domain" description="Ketosynthase family 3 (KS3)" evidence="14">
    <location>
        <begin position="1"/>
        <end position="429"/>
    </location>
</feature>
<dbReference type="KEGG" id="cce:Ccel_0868"/>
<evidence type="ECO:0000313" key="15">
    <source>
        <dbReference type="EMBL" id="ACL75240.1"/>
    </source>
</evidence>
<dbReference type="RefSeq" id="WP_015924400.1">
    <property type="nucleotide sequence ID" value="NC_011898.1"/>
</dbReference>
<protein>
    <recommendedName>
        <fullName evidence="11">Nodulation protein E</fullName>
    </recommendedName>
    <alternativeName>
        <fullName evidence="12">Host-specificity of nodulation protein B</fullName>
    </alternativeName>
</protein>
<evidence type="ECO:0000256" key="11">
    <source>
        <dbReference type="ARBA" id="ARBA00039445"/>
    </source>
</evidence>